<gene>
    <name evidence="2" type="ORF">E4K67_03725</name>
</gene>
<dbReference type="InterPro" id="IPR007401">
    <property type="entry name" value="DUF454"/>
</dbReference>
<accession>A0A4Z0RCR0</accession>
<sequence>MFKIFWLICGMLSLIIGIIGIVLPLLPTTPFVLLAAASFAKSSTAFHDYLINSKYFGTIIKDWQENRTIPLRAKIAAVLMMSISIIVSIIYLIK</sequence>
<proteinExistence type="predicted"/>
<keyword evidence="1" id="KW-0812">Transmembrane</keyword>
<evidence type="ECO:0000256" key="1">
    <source>
        <dbReference type="SAM" id="Phobius"/>
    </source>
</evidence>
<dbReference type="PANTHER" id="PTHR35813">
    <property type="entry name" value="INNER MEMBRANE PROTEIN YBAN"/>
    <property type="match status" value="1"/>
</dbReference>
<keyword evidence="1" id="KW-1133">Transmembrane helix</keyword>
<dbReference type="PIRSF" id="PIRSF016789">
    <property type="entry name" value="DUF454"/>
    <property type="match status" value="1"/>
</dbReference>
<protein>
    <submittedName>
        <fullName evidence="2">DUF454 domain-containing protein</fullName>
    </submittedName>
</protein>
<name>A0A4Z0RCR0_9FIRM</name>
<dbReference type="OrthoDB" id="9816293at2"/>
<evidence type="ECO:0000313" key="2">
    <source>
        <dbReference type="EMBL" id="TGE40095.1"/>
    </source>
</evidence>
<organism evidence="2 3">
    <name type="scientific">Desulfosporosinus fructosivorans</name>
    <dbReference type="NCBI Taxonomy" id="2018669"/>
    <lineage>
        <taxon>Bacteria</taxon>
        <taxon>Bacillati</taxon>
        <taxon>Bacillota</taxon>
        <taxon>Clostridia</taxon>
        <taxon>Eubacteriales</taxon>
        <taxon>Desulfitobacteriaceae</taxon>
        <taxon>Desulfosporosinus</taxon>
    </lineage>
</organism>
<dbReference type="EMBL" id="SPQQ01000001">
    <property type="protein sequence ID" value="TGE40095.1"/>
    <property type="molecule type" value="Genomic_DNA"/>
</dbReference>
<reference evidence="2 3" key="1">
    <citation type="submission" date="2019-03" db="EMBL/GenBank/DDBJ databases">
        <title>Draft Genome Sequence of Desulfosporosinus fructosivorans Strain 63.6F, Isolated from Marine Sediment in the Baltic Sea.</title>
        <authorList>
            <person name="Hausmann B."/>
            <person name="Vandieken V."/>
            <person name="Pjevac P."/>
            <person name="Schreck K."/>
            <person name="Herbold C.W."/>
            <person name="Loy A."/>
        </authorList>
    </citation>
    <scope>NUCLEOTIDE SEQUENCE [LARGE SCALE GENOMIC DNA]</scope>
    <source>
        <strain evidence="2 3">63.6F</strain>
    </source>
</reference>
<dbReference type="AlphaFoldDB" id="A0A4Z0RCR0"/>
<keyword evidence="3" id="KW-1185">Reference proteome</keyword>
<feature type="transmembrane region" description="Helical" evidence="1">
    <location>
        <begin position="5"/>
        <end position="25"/>
    </location>
</feature>
<dbReference type="Proteomes" id="UP000298460">
    <property type="component" value="Unassembled WGS sequence"/>
</dbReference>
<comment type="caution">
    <text evidence="2">The sequence shown here is derived from an EMBL/GenBank/DDBJ whole genome shotgun (WGS) entry which is preliminary data.</text>
</comment>
<dbReference type="GO" id="GO:0005886">
    <property type="term" value="C:plasma membrane"/>
    <property type="evidence" value="ECO:0007669"/>
    <property type="project" value="TreeGrafter"/>
</dbReference>
<dbReference type="Pfam" id="PF04304">
    <property type="entry name" value="DUF454"/>
    <property type="match status" value="1"/>
</dbReference>
<dbReference type="RefSeq" id="WP_135545028.1">
    <property type="nucleotide sequence ID" value="NZ_SPQQ01000001.1"/>
</dbReference>
<evidence type="ECO:0000313" key="3">
    <source>
        <dbReference type="Proteomes" id="UP000298460"/>
    </source>
</evidence>
<dbReference type="PANTHER" id="PTHR35813:SF1">
    <property type="entry name" value="INNER MEMBRANE PROTEIN YBAN"/>
    <property type="match status" value="1"/>
</dbReference>
<keyword evidence="1" id="KW-0472">Membrane</keyword>
<feature type="transmembrane region" description="Helical" evidence="1">
    <location>
        <begin position="71"/>
        <end position="93"/>
    </location>
</feature>